<dbReference type="PATRIC" id="fig|92706.3.peg.2492"/>
<dbReference type="Proteomes" id="UP000034037">
    <property type="component" value="Chromosome"/>
</dbReference>
<proteinExistence type="predicted"/>
<evidence type="ECO:0000313" key="2">
    <source>
        <dbReference type="EMBL" id="AKF28197.1"/>
    </source>
</evidence>
<dbReference type="GO" id="GO:0004527">
    <property type="term" value="F:exonuclease activity"/>
    <property type="evidence" value="ECO:0007669"/>
    <property type="project" value="UniProtKB-ARBA"/>
</dbReference>
<evidence type="ECO:0000313" key="3">
    <source>
        <dbReference type="Proteomes" id="UP000034037"/>
    </source>
</evidence>
<dbReference type="EMBL" id="CP011309">
    <property type="protein sequence ID" value="AKF28197.1"/>
    <property type="molecule type" value="Genomic_DNA"/>
</dbReference>
<dbReference type="AlphaFoldDB" id="A0A0F6Z7I8"/>
<protein>
    <recommendedName>
        <fullName evidence="1">Exonuclease domain-containing protein</fullName>
    </recommendedName>
</protein>
<dbReference type="InterPro" id="IPR013520">
    <property type="entry name" value="Ribonucl_H"/>
</dbReference>
<sequence>MKPAYIGLDIETTGLDPHNDSILEVGVGFFDTNLNLIHVTSQVIGYDQKYFTKMVHSMPEVVKEMHTKNGLIDDILTSDNPRRREVEDSLCDLIDEYTDEQLPMLGSSITFDRSFLDEYMPKLHQRFHYRSLDATSAKFAALSQFHEENQPEIETAISDLSESLTHAMIEEHGLSKDVAIPHRAAYDLIASAALVKSSMAMVKSLGFHEKAQ</sequence>
<gene>
    <name evidence="2" type="ORF">YH66_11905</name>
</gene>
<dbReference type="RefSeq" id="WP_003859178.1">
    <property type="nucleotide sequence ID" value="NZ_CP011309.1"/>
</dbReference>
<feature type="domain" description="Exonuclease" evidence="1">
    <location>
        <begin position="4"/>
        <end position="204"/>
    </location>
</feature>
<dbReference type="HOGENOM" id="CLU_1259443_0_0_11"/>
<evidence type="ECO:0000259" key="1">
    <source>
        <dbReference type="SMART" id="SM00479"/>
    </source>
</evidence>
<accession>A0A0F6Z7I8</accession>
<dbReference type="InterPro" id="IPR036397">
    <property type="entry name" value="RNaseH_sf"/>
</dbReference>
<keyword evidence="3" id="KW-1185">Reference proteome</keyword>
<dbReference type="InterPro" id="IPR012337">
    <property type="entry name" value="RNaseH-like_sf"/>
</dbReference>
<organism evidence="2 3">
    <name type="scientific">[Brevibacterium] flavum</name>
    <dbReference type="NCBI Taxonomy" id="92706"/>
    <lineage>
        <taxon>Bacteria</taxon>
        <taxon>Bacillati</taxon>
        <taxon>Actinomycetota</taxon>
        <taxon>Actinomycetes</taxon>
        <taxon>Mycobacteriales</taxon>
        <taxon>Corynebacteriaceae</taxon>
        <taxon>Corynebacterium</taxon>
    </lineage>
</organism>
<name>A0A0F6Z7I8_9CORY</name>
<dbReference type="Gene3D" id="3.30.420.10">
    <property type="entry name" value="Ribonuclease H-like superfamily/Ribonuclease H"/>
    <property type="match status" value="1"/>
</dbReference>
<dbReference type="GO" id="GO:0003676">
    <property type="term" value="F:nucleic acid binding"/>
    <property type="evidence" value="ECO:0007669"/>
    <property type="project" value="InterPro"/>
</dbReference>
<reference evidence="2 3" key="1">
    <citation type="submission" date="2015-04" db="EMBL/GenBank/DDBJ databases">
        <title>Complete Genome Sequence of Brevibacterium flavum ATCC 15168.</title>
        <authorList>
            <person name="Ahn J."/>
            <person name="Park G."/>
            <person name="Jeon W."/>
            <person name="Jang Y."/>
            <person name="Jang M."/>
            <person name="Lee H."/>
            <person name="Lee H."/>
        </authorList>
    </citation>
    <scope>NUCLEOTIDE SEQUENCE [LARGE SCALE GENOMIC DNA]</scope>
    <source>
        <strain evidence="2 3">ATCC 15168</strain>
    </source>
</reference>
<dbReference type="SMART" id="SM00479">
    <property type="entry name" value="EXOIII"/>
    <property type="match status" value="1"/>
</dbReference>
<dbReference type="Pfam" id="PF00929">
    <property type="entry name" value="RNase_T"/>
    <property type="match status" value="1"/>
</dbReference>
<dbReference type="SUPFAM" id="SSF53098">
    <property type="entry name" value="Ribonuclease H-like"/>
    <property type="match status" value="1"/>
</dbReference>